<evidence type="ECO:0000256" key="1">
    <source>
        <dbReference type="ARBA" id="ARBA00006756"/>
    </source>
</evidence>
<reference evidence="7" key="1">
    <citation type="journal article" date="2020" name="Genome Biol.">
        <title>Gamete binning: chromosome-level and haplotype-resolved genome assembly enabled by high-throughput single-cell sequencing of gamete genomes.</title>
        <authorList>
            <person name="Campoy J.A."/>
            <person name="Sun H."/>
            <person name="Goel M."/>
            <person name="Jiao W.-B."/>
            <person name="Folz-Donahue K."/>
            <person name="Wang N."/>
            <person name="Rubio M."/>
            <person name="Liu C."/>
            <person name="Kukat C."/>
            <person name="Ruiz D."/>
            <person name="Huettel B."/>
            <person name="Schneeberger K."/>
        </authorList>
    </citation>
    <scope>NUCLEOTIDE SEQUENCE [LARGE SCALE GENOMIC DNA]</scope>
    <source>
        <strain evidence="7">cv. Rojo Pasion</strain>
    </source>
</reference>
<dbReference type="GO" id="GO:0015031">
    <property type="term" value="P:protein transport"/>
    <property type="evidence" value="ECO:0007669"/>
    <property type="project" value="UniProtKB-KW"/>
</dbReference>
<dbReference type="InterPro" id="IPR004140">
    <property type="entry name" value="Exo70"/>
</dbReference>
<feature type="compositionally biased region" description="Low complexity" evidence="4">
    <location>
        <begin position="144"/>
        <end position="161"/>
    </location>
</feature>
<evidence type="ECO:0000256" key="2">
    <source>
        <dbReference type="ARBA" id="ARBA00022448"/>
    </source>
</evidence>
<feature type="domain" description="Exocyst complex subunit Exo70 C-terminal" evidence="5">
    <location>
        <begin position="254"/>
        <end position="617"/>
    </location>
</feature>
<organism evidence="6 7">
    <name type="scientific">Prunus armeniaca</name>
    <name type="common">Apricot</name>
    <name type="synonym">Armeniaca vulgaris</name>
    <dbReference type="NCBI Taxonomy" id="36596"/>
    <lineage>
        <taxon>Eukaryota</taxon>
        <taxon>Viridiplantae</taxon>
        <taxon>Streptophyta</taxon>
        <taxon>Embryophyta</taxon>
        <taxon>Tracheophyta</taxon>
        <taxon>Spermatophyta</taxon>
        <taxon>Magnoliopsida</taxon>
        <taxon>eudicotyledons</taxon>
        <taxon>Gunneridae</taxon>
        <taxon>Pentapetalae</taxon>
        <taxon>rosids</taxon>
        <taxon>fabids</taxon>
        <taxon>Rosales</taxon>
        <taxon>Rosaceae</taxon>
        <taxon>Amygdaloideae</taxon>
        <taxon>Amygdaleae</taxon>
        <taxon>Prunus</taxon>
    </lineage>
</organism>
<sequence>MPRKGMRSLCFHSKSPSFAAYSSSPSRPSSVSFPTPRRVPVTNFTDAMIEDIIGNAAVLVMKWNPETSTYAKVTSLFYESKKEAQQFIRCVTELQKAMHFLVSEDPTSEKIVHAQSLMEIAMKRLQKEFYQILSMNRAHLDPESVSTRSRSSVTSTRSSTSDYEDGGATTDDDVRFARESISEVEHVSSVAMADLKSIAECMISSGYAKECVHIYKIIRKSIIDEGMYKLGVERLSSSQIHKMDREVLDLRIRSWLNAVKMSISTLFNGERILCDHVFASSASIRESCFTHISREAATLLFGFPQVLVAKSKKSSSSLDVFRLLDMYTSISERWPEIDSIFSFESTDAVRSQALNSLIKLSESVRSMLSDFESTIQKDSSKSVSHGGGVHDLTLRVMNYLSLLTDYSNVLVDIVSDWPPPAKSSLPESYFDSPHSEDGQAPVISLRMAWLLLVLLCKLDDKAKHYKDVSLSYLFLANNLQYMISNVRTSNLQYLLGEDWISKHERKVRQFAENYEGLAWGKVFASLPENPTVEISTEEARLIFRNFNFSFEEAHRKQRTSVVPDRKLREEMQVSIAKKLVSAYREFYDAHRLTVGGGRSVELYVRFAPEDVENHLSDLFFGTMDSDGSSQYSPSHRRSPLRL</sequence>
<dbReference type="GO" id="GO:0005546">
    <property type="term" value="F:phosphatidylinositol-4,5-bisphosphate binding"/>
    <property type="evidence" value="ECO:0007669"/>
    <property type="project" value="InterPro"/>
</dbReference>
<keyword evidence="2 3" id="KW-0813">Transport</keyword>
<dbReference type="PANTHER" id="PTHR12542">
    <property type="entry name" value="EXOCYST COMPLEX PROTEIN EXO70"/>
    <property type="match status" value="1"/>
</dbReference>
<dbReference type="AlphaFoldDB" id="A0A6J5XUK3"/>
<dbReference type="OrthoDB" id="1922221at2759"/>
<dbReference type="GO" id="GO:0000145">
    <property type="term" value="C:exocyst"/>
    <property type="evidence" value="ECO:0007669"/>
    <property type="project" value="InterPro"/>
</dbReference>
<feature type="region of interest" description="Disordered" evidence="4">
    <location>
        <begin position="143"/>
        <end position="171"/>
    </location>
</feature>
<accession>A0A6J5XUK3</accession>
<keyword evidence="3" id="KW-0268">Exocytosis</keyword>
<evidence type="ECO:0000256" key="3">
    <source>
        <dbReference type="RuleBase" id="RU365026"/>
    </source>
</evidence>
<comment type="similarity">
    <text evidence="1 3">Belongs to the EXO70 family.</text>
</comment>
<keyword evidence="3" id="KW-0653">Protein transport</keyword>
<gene>
    <name evidence="6" type="ORF">ORAREDHAP_LOCUS39364</name>
</gene>
<dbReference type="Pfam" id="PF20669">
    <property type="entry name" value="Exo70_N"/>
    <property type="match status" value="1"/>
</dbReference>
<dbReference type="PANTHER" id="PTHR12542:SF38">
    <property type="entry name" value="EXOCYST SUBUNIT EXO70 FAMILY PROTEIN"/>
    <property type="match status" value="1"/>
</dbReference>
<proteinExistence type="inferred from homology"/>
<keyword evidence="7" id="KW-1185">Reference proteome</keyword>
<dbReference type="Gene3D" id="1.20.1280.170">
    <property type="entry name" value="Exocyst complex component Exo70"/>
    <property type="match status" value="1"/>
</dbReference>
<dbReference type="SUPFAM" id="SSF74788">
    <property type="entry name" value="Cullin repeat-like"/>
    <property type="match status" value="1"/>
</dbReference>
<dbReference type="FunFam" id="1.20.1280.170:FF:000003">
    <property type="entry name" value="Exocyst subunit Exo70 family protein"/>
    <property type="match status" value="1"/>
</dbReference>
<dbReference type="EMBL" id="CAEKKB010000006">
    <property type="protein sequence ID" value="CAB4314838.1"/>
    <property type="molecule type" value="Genomic_DNA"/>
</dbReference>
<dbReference type="Pfam" id="PF03081">
    <property type="entry name" value="Exo70_C"/>
    <property type="match status" value="1"/>
</dbReference>
<name>A0A6J5XUK3_PRUAR</name>
<dbReference type="InterPro" id="IPR046364">
    <property type="entry name" value="Exo70_C"/>
</dbReference>
<evidence type="ECO:0000313" key="6">
    <source>
        <dbReference type="EMBL" id="CAB4314838.1"/>
    </source>
</evidence>
<protein>
    <recommendedName>
        <fullName evidence="3">Exocyst subunit Exo70 family protein</fullName>
    </recommendedName>
</protein>
<comment type="function">
    <text evidence="3">Component of the exocyst complex.</text>
</comment>
<dbReference type="Proteomes" id="UP000507245">
    <property type="component" value="Unassembled WGS sequence"/>
</dbReference>
<evidence type="ECO:0000313" key="7">
    <source>
        <dbReference type="Proteomes" id="UP000507245"/>
    </source>
</evidence>
<evidence type="ECO:0000256" key="4">
    <source>
        <dbReference type="SAM" id="MobiDB-lite"/>
    </source>
</evidence>
<evidence type="ECO:0000259" key="5">
    <source>
        <dbReference type="Pfam" id="PF03081"/>
    </source>
</evidence>
<dbReference type="InterPro" id="IPR016159">
    <property type="entry name" value="Cullin_repeat-like_dom_sf"/>
</dbReference>
<dbReference type="GO" id="GO:0006887">
    <property type="term" value="P:exocytosis"/>
    <property type="evidence" value="ECO:0007669"/>
    <property type="project" value="UniProtKB-KW"/>
</dbReference>